<name>A0ABW4XQF7_9GAMM</name>
<feature type="chain" id="PRO_5045261616" description="Alpha-galactosidase" evidence="1">
    <location>
        <begin position="24"/>
        <end position="191"/>
    </location>
</feature>
<feature type="signal peptide" evidence="1">
    <location>
        <begin position="1"/>
        <end position="23"/>
    </location>
</feature>
<keyword evidence="1" id="KW-0732">Signal</keyword>
<dbReference type="Proteomes" id="UP001597380">
    <property type="component" value="Unassembled WGS sequence"/>
</dbReference>
<proteinExistence type="predicted"/>
<dbReference type="EMBL" id="JBHUHT010000012">
    <property type="protein sequence ID" value="MFD2096508.1"/>
    <property type="molecule type" value="Genomic_DNA"/>
</dbReference>
<sequence length="191" mass="21416">MAQGRLQFIFLILIFIAAFQAQAHHIFSCDQDGLKQKSAHIDLQLFEGDPKYSFTVAQDGLHLNITIGTIRSHHGSPLLSNLQSTDTPSKQLETVHHSYGLIWQDEMFHDVTLLESYERNVSTLSGKTSIWRATFDEHVSLVSLWSSLNNGTAYVVMLNAGLEDDKNTVTKVIHIKRLMDHIVGQCGLIDA</sequence>
<reference evidence="3" key="1">
    <citation type="journal article" date="2019" name="Int. J. Syst. Evol. Microbiol.">
        <title>The Global Catalogue of Microorganisms (GCM) 10K type strain sequencing project: providing services to taxonomists for standard genome sequencing and annotation.</title>
        <authorList>
            <consortium name="The Broad Institute Genomics Platform"/>
            <consortium name="The Broad Institute Genome Sequencing Center for Infectious Disease"/>
            <person name="Wu L."/>
            <person name="Ma J."/>
        </authorList>
    </citation>
    <scope>NUCLEOTIDE SEQUENCE [LARGE SCALE GENOMIC DNA]</scope>
    <source>
        <strain evidence="3">CGMCC 1.10992</strain>
    </source>
</reference>
<comment type="caution">
    <text evidence="2">The sequence shown here is derived from an EMBL/GenBank/DDBJ whole genome shotgun (WGS) entry which is preliminary data.</text>
</comment>
<accession>A0ABW4XQF7</accession>
<organism evidence="2 3">
    <name type="scientific">Corallincola platygyrae</name>
    <dbReference type="NCBI Taxonomy" id="1193278"/>
    <lineage>
        <taxon>Bacteria</taxon>
        <taxon>Pseudomonadati</taxon>
        <taxon>Pseudomonadota</taxon>
        <taxon>Gammaproteobacteria</taxon>
        <taxon>Alteromonadales</taxon>
        <taxon>Psychromonadaceae</taxon>
        <taxon>Corallincola</taxon>
    </lineage>
</organism>
<evidence type="ECO:0000313" key="3">
    <source>
        <dbReference type="Proteomes" id="UP001597380"/>
    </source>
</evidence>
<evidence type="ECO:0008006" key="4">
    <source>
        <dbReference type="Google" id="ProtNLM"/>
    </source>
</evidence>
<evidence type="ECO:0000256" key="1">
    <source>
        <dbReference type="SAM" id="SignalP"/>
    </source>
</evidence>
<dbReference type="RefSeq" id="WP_345339107.1">
    <property type="nucleotide sequence ID" value="NZ_BAABLI010000008.1"/>
</dbReference>
<protein>
    <recommendedName>
        <fullName evidence="4">Alpha-galactosidase</fullName>
    </recommendedName>
</protein>
<keyword evidence="3" id="KW-1185">Reference proteome</keyword>
<gene>
    <name evidence="2" type="ORF">ACFSJ3_10970</name>
</gene>
<evidence type="ECO:0000313" key="2">
    <source>
        <dbReference type="EMBL" id="MFD2096508.1"/>
    </source>
</evidence>